<dbReference type="AlphaFoldDB" id="S9NVI7"/>
<dbReference type="InterPro" id="IPR011043">
    <property type="entry name" value="Gal_Oxase/kelch_b-propeller"/>
</dbReference>
<proteinExistence type="predicted"/>
<dbReference type="EMBL" id="ANAH02000075">
    <property type="protein sequence ID" value="EPX54936.1"/>
    <property type="molecule type" value="Genomic_DNA"/>
</dbReference>
<accession>S9NVI7</accession>
<dbReference type="OrthoDB" id="5516213at2"/>
<dbReference type="SUPFAM" id="SSF50965">
    <property type="entry name" value="Galactose oxidase, central domain"/>
    <property type="match status" value="1"/>
</dbReference>
<evidence type="ECO:0000313" key="1">
    <source>
        <dbReference type="EMBL" id="EPX54936.1"/>
    </source>
</evidence>
<keyword evidence="2" id="KW-1185">Reference proteome</keyword>
<organism evidence="1 2">
    <name type="scientific">Cystobacter fuscus (strain ATCC 25194 / DSM 2262 / NBRC 100088 / M29)</name>
    <dbReference type="NCBI Taxonomy" id="1242864"/>
    <lineage>
        <taxon>Bacteria</taxon>
        <taxon>Pseudomonadati</taxon>
        <taxon>Myxococcota</taxon>
        <taxon>Myxococcia</taxon>
        <taxon>Myxococcales</taxon>
        <taxon>Cystobacterineae</taxon>
        <taxon>Archangiaceae</taxon>
        <taxon>Cystobacter</taxon>
    </lineage>
</organism>
<reference evidence="1" key="1">
    <citation type="submission" date="2013-05" db="EMBL/GenBank/DDBJ databases">
        <title>Genome assembly of Cystobacter fuscus DSM 2262.</title>
        <authorList>
            <person name="Sharma G."/>
            <person name="Khatri I."/>
            <person name="Kaur C."/>
            <person name="Mayilraj S."/>
            <person name="Subramanian S."/>
        </authorList>
    </citation>
    <scope>NUCLEOTIDE SEQUENCE [LARGE SCALE GENOMIC DNA]</scope>
    <source>
        <strain evidence="1">DSM 2262</strain>
    </source>
</reference>
<dbReference type="Proteomes" id="UP000011682">
    <property type="component" value="Unassembled WGS sequence"/>
</dbReference>
<gene>
    <name evidence="1" type="ORF">D187_009675</name>
</gene>
<sequence>MNHSESTFLAGCAPFYDYCFVAKALDELSAKGLNNSTFLCFVDGGVEKVPTSVGWAAVAAATVKPPGQQRVFVFIGAGRDMFEINTETLRQAEGELHQARHALAALTAVNHVVLACGMGREVLVRDGPAQWRAIGPGPRPDDHGVVGFEGLHGFSLDELYAVGWQGEVWRGDVQGRWARIDSPTSANLNAVCCAADGQVYAVGDGGMLVRGRGDLWETVDTGRGETLQDVADFGGEVFVVSDFHILRLLGDRLVPDDRFDGDARPGSCLRLLPAEDGLYSLGPKDLYLFRDGRWRSAI</sequence>
<protein>
    <submittedName>
        <fullName evidence="1">Uncharacterized protein</fullName>
    </submittedName>
</protein>
<evidence type="ECO:0000313" key="2">
    <source>
        <dbReference type="Proteomes" id="UP000011682"/>
    </source>
</evidence>
<name>S9NVI7_CYSF2</name>
<comment type="caution">
    <text evidence="1">The sequence shown here is derived from an EMBL/GenBank/DDBJ whole genome shotgun (WGS) entry which is preliminary data.</text>
</comment>